<feature type="compositionally biased region" description="Polar residues" evidence="5">
    <location>
        <begin position="76"/>
        <end position="100"/>
    </location>
</feature>
<keyword evidence="4" id="KW-0807">Transducer</keyword>
<accession>A0A0D8XVX9</accession>
<keyword evidence="3" id="KW-0675">Receptor</keyword>
<dbReference type="SUPFAM" id="SSF81321">
    <property type="entry name" value="Family A G protein-coupled receptor-like"/>
    <property type="match status" value="1"/>
</dbReference>
<organism evidence="7 8">
    <name type="scientific">Dictyocaulus viviparus</name>
    <name type="common">Bovine lungworm</name>
    <dbReference type="NCBI Taxonomy" id="29172"/>
    <lineage>
        <taxon>Eukaryota</taxon>
        <taxon>Metazoa</taxon>
        <taxon>Ecdysozoa</taxon>
        <taxon>Nematoda</taxon>
        <taxon>Chromadorea</taxon>
        <taxon>Rhabditida</taxon>
        <taxon>Rhabditina</taxon>
        <taxon>Rhabditomorpha</taxon>
        <taxon>Strongyloidea</taxon>
        <taxon>Metastrongylidae</taxon>
        <taxon>Dictyocaulus</taxon>
    </lineage>
</organism>
<evidence type="ECO:0000256" key="1">
    <source>
        <dbReference type="ARBA" id="ARBA00004141"/>
    </source>
</evidence>
<feature type="region of interest" description="Disordered" evidence="5">
    <location>
        <begin position="72"/>
        <end position="100"/>
    </location>
</feature>
<protein>
    <recommendedName>
        <fullName evidence="9">G-protein coupled receptors family 1 profile domain-containing protein</fullName>
    </recommendedName>
</protein>
<sequence>MPPWLGSVFLWLGYISSTVNPIIYTVFNKRFRQAFVRILHCQCCHPLRDSSSLYCRNYTTVVADTFVCPNPDQDRVNPTNNGDELSDSMNRNGKQCSRWNSPENSGKIILPVLTTEFSSVSTALATTTRVRDLRTITEEEISDEDVINNVSERRPLLLPSLATPNEIKNSLTTFFSTAASTTTTITTTTTPTLKKLTSYAECRRVDIDNISKKIDAPTYFTNAHSHHLTLFSSTIEKSFNETFL</sequence>
<evidence type="ECO:0000256" key="5">
    <source>
        <dbReference type="SAM" id="MobiDB-lite"/>
    </source>
</evidence>
<evidence type="ECO:0000256" key="4">
    <source>
        <dbReference type="ARBA" id="ARBA00023224"/>
    </source>
</evidence>
<evidence type="ECO:0000256" key="2">
    <source>
        <dbReference type="ARBA" id="ARBA00023040"/>
    </source>
</evidence>
<name>A0A0D8XVX9_DICVI</name>
<keyword evidence="6" id="KW-1133">Transmembrane helix</keyword>
<keyword evidence="6" id="KW-0472">Membrane</keyword>
<keyword evidence="8" id="KW-1185">Reference proteome</keyword>
<dbReference type="PANTHER" id="PTHR24248">
    <property type="entry name" value="ADRENERGIC RECEPTOR-RELATED G-PROTEIN COUPLED RECEPTOR"/>
    <property type="match status" value="1"/>
</dbReference>
<keyword evidence="6" id="KW-0812">Transmembrane</keyword>
<dbReference type="Gene3D" id="1.20.1070.10">
    <property type="entry name" value="Rhodopsin 7-helix transmembrane proteins"/>
    <property type="match status" value="1"/>
</dbReference>
<reference evidence="8" key="2">
    <citation type="journal article" date="2016" name="Sci. Rep.">
        <title>Dictyocaulus viviparus genome, variome and transcriptome elucidate lungworm biology and support future intervention.</title>
        <authorList>
            <person name="McNulty S.N."/>
            <person name="Strube C."/>
            <person name="Rosa B.A."/>
            <person name="Martin J.C."/>
            <person name="Tyagi R."/>
            <person name="Choi Y.J."/>
            <person name="Wang Q."/>
            <person name="Hallsworth Pepin K."/>
            <person name="Zhang X."/>
            <person name="Ozersky P."/>
            <person name="Wilson R.K."/>
            <person name="Sternberg P.W."/>
            <person name="Gasser R.B."/>
            <person name="Mitreva M."/>
        </authorList>
    </citation>
    <scope>NUCLEOTIDE SEQUENCE [LARGE SCALE GENOMIC DNA]</scope>
    <source>
        <strain evidence="8">HannoverDv2000</strain>
    </source>
</reference>
<feature type="transmembrane region" description="Helical" evidence="6">
    <location>
        <begin position="6"/>
        <end position="27"/>
    </location>
</feature>
<proteinExistence type="predicted"/>
<reference evidence="7 8" key="1">
    <citation type="submission" date="2013-11" db="EMBL/GenBank/DDBJ databases">
        <title>Draft genome of the bovine lungworm Dictyocaulus viviparus.</title>
        <authorList>
            <person name="Mitreva M."/>
        </authorList>
    </citation>
    <scope>NUCLEOTIDE SEQUENCE [LARGE SCALE GENOMIC DNA]</scope>
    <source>
        <strain evidence="7 8">HannoverDv2000</strain>
    </source>
</reference>
<dbReference type="OrthoDB" id="5859976at2759"/>
<gene>
    <name evidence="7" type="ORF">DICVIV_05098</name>
</gene>
<dbReference type="GO" id="GO:0004930">
    <property type="term" value="F:G protein-coupled receptor activity"/>
    <property type="evidence" value="ECO:0007669"/>
    <property type="project" value="UniProtKB-KW"/>
</dbReference>
<comment type="subcellular location">
    <subcellularLocation>
        <location evidence="1">Membrane</location>
        <topology evidence="1">Multi-pass membrane protein</topology>
    </subcellularLocation>
</comment>
<evidence type="ECO:0000313" key="7">
    <source>
        <dbReference type="EMBL" id="KJH48773.1"/>
    </source>
</evidence>
<evidence type="ECO:0000313" key="8">
    <source>
        <dbReference type="Proteomes" id="UP000053766"/>
    </source>
</evidence>
<dbReference type="STRING" id="29172.A0A0D8XVX9"/>
<dbReference type="AlphaFoldDB" id="A0A0D8XVX9"/>
<evidence type="ECO:0000256" key="6">
    <source>
        <dbReference type="SAM" id="Phobius"/>
    </source>
</evidence>
<dbReference type="Proteomes" id="UP000053766">
    <property type="component" value="Unassembled WGS sequence"/>
</dbReference>
<evidence type="ECO:0000256" key="3">
    <source>
        <dbReference type="ARBA" id="ARBA00023170"/>
    </source>
</evidence>
<dbReference type="EMBL" id="KN716256">
    <property type="protein sequence ID" value="KJH48773.1"/>
    <property type="molecule type" value="Genomic_DNA"/>
</dbReference>
<dbReference type="GO" id="GO:0005886">
    <property type="term" value="C:plasma membrane"/>
    <property type="evidence" value="ECO:0007669"/>
    <property type="project" value="TreeGrafter"/>
</dbReference>
<evidence type="ECO:0008006" key="9">
    <source>
        <dbReference type="Google" id="ProtNLM"/>
    </source>
</evidence>
<keyword evidence="2" id="KW-0297">G-protein coupled receptor</keyword>